<organism evidence="1 2">
    <name type="scientific">Melipona bicolor</name>
    <dbReference type="NCBI Taxonomy" id="60889"/>
    <lineage>
        <taxon>Eukaryota</taxon>
        <taxon>Metazoa</taxon>
        <taxon>Ecdysozoa</taxon>
        <taxon>Arthropoda</taxon>
        <taxon>Hexapoda</taxon>
        <taxon>Insecta</taxon>
        <taxon>Pterygota</taxon>
        <taxon>Neoptera</taxon>
        <taxon>Endopterygota</taxon>
        <taxon>Hymenoptera</taxon>
        <taxon>Apocrita</taxon>
        <taxon>Aculeata</taxon>
        <taxon>Apoidea</taxon>
        <taxon>Anthophila</taxon>
        <taxon>Apidae</taxon>
        <taxon>Melipona</taxon>
    </lineage>
</organism>
<name>A0AA40G4A6_9HYME</name>
<evidence type="ECO:0000313" key="1">
    <source>
        <dbReference type="EMBL" id="KAK1130678.1"/>
    </source>
</evidence>
<keyword evidence="2" id="KW-1185">Reference proteome</keyword>
<evidence type="ECO:0000313" key="2">
    <source>
        <dbReference type="Proteomes" id="UP001177670"/>
    </source>
</evidence>
<dbReference type="Proteomes" id="UP001177670">
    <property type="component" value="Unassembled WGS sequence"/>
</dbReference>
<dbReference type="EMBL" id="JAHYIQ010000007">
    <property type="protein sequence ID" value="KAK1130678.1"/>
    <property type="molecule type" value="Genomic_DNA"/>
</dbReference>
<sequence length="82" mass="9365">MVKAGLEGSFSELGRFSFLAATRMMMMIVVTKIEDLAEWMTRRCSELPNNGVDLNNKIRGKKGKRGEKRRIALPLNGRFEDF</sequence>
<accession>A0AA40G4A6</accession>
<reference evidence="1" key="1">
    <citation type="submission" date="2021-10" db="EMBL/GenBank/DDBJ databases">
        <title>Melipona bicolor Genome sequencing and assembly.</title>
        <authorList>
            <person name="Araujo N.S."/>
            <person name="Arias M.C."/>
        </authorList>
    </citation>
    <scope>NUCLEOTIDE SEQUENCE</scope>
    <source>
        <strain evidence="1">USP_2M_L1-L4_2017</strain>
        <tissue evidence="1">Whole body</tissue>
    </source>
</reference>
<gene>
    <name evidence="1" type="ORF">K0M31_018793</name>
</gene>
<dbReference type="AlphaFoldDB" id="A0AA40G4A6"/>
<proteinExistence type="predicted"/>
<comment type="caution">
    <text evidence="1">The sequence shown here is derived from an EMBL/GenBank/DDBJ whole genome shotgun (WGS) entry which is preliminary data.</text>
</comment>
<protein>
    <submittedName>
        <fullName evidence="1">Uncharacterized protein</fullName>
    </submittedName>
</protein>